<reference evidence="2 3" key="1">
    <citation type="submission" date="2018-08" db="EMBL/GenBank/DDBJ databases">
        <title>Henriciella mobilis sp. nov., isolated from seawater.</title>
        <authorList>
            <person name="Cheng H."/>
            <person name="Wu Y.-H."/>
            <person name="Xu X.-W."/>
            <person name="Guo L.-L."/>
        </authorList>
    </citation>
    <scope>NUCLEOTIDE SEQUENCE [LARGE SCALE GENOMIC DNA]</scope>
    <source>
        <strain evidence="2 3">JN25</strain>
    </source>
</reference>
<accession>A0A399RM87</accession>
<dbReference type="SUPFAM" id="SSF56784">
    <property type="entry name" value="HAD-like"/>
    <property type="match status" value="1"/>
</dbReference>
<protein>
    <recommendedName>
        <fullName evidence="4">Acid phosphatase</fullName>
    </recommendedName>
</protein>
<dbReference type="EMBL" id="QWFX01000005">
    <property type="protein sequence ID" value="RIJ32870.1"/>
    <property type="molecule type" value="Genomic_DNA"/>
</dbReference>
<dbReference type="InterPro" id="IPR005519">
    <property type="entry name" value="Acid_phosphat_B-like"/>
</dbReference>
<dbReference type="RefSeq" id="WP_119374951.1">
    <property type="nucleotide sequence ID" value="NZ_QWFX01000005.1"/>
</dbReference>
<evidence type="ECO:0000256" key="1">
    <source>
        <dbReference type="ARBA" id="ARBA00022729"/>
    </source>
</evidence>
<dbReference type="AlphaFoldDB" id="A0A399RM87"/>
<dbReference type="PROSITE" id="PS51257">
    <property type="entry name" value="PROKAR_LIPOPROTEIN"/>
    <property type="match status" value="1"/>
</dbReference>
<organism evidence="2 3">
    <name type="scientific">Henriciella mobilis</name>
    <dbReference type="NCBI Taxonomy" id="2305467"/>
    <lineage>
        <taxon>Bacteria</taxon>
        <taxon>Pseudomonadati</taxon>
        <taxon>Pseudomonadota</taxon>
        <taxon>Alphaproteobacteria</taxon>
        <taxon>Hyphomonadales</taxon>
        <taxon>Hyphomonadaceae</taxon>
        <taxon>Henriciella</taxon>
    </lineage>
</organism>
<dbReference type="Proteomes" id="UP000266385">
    <property type="component" value="Unassembled WGS sequence"/>
</dbReference>
<gene>
    <name evidence="2" type="ORF">D1223_03215</name>
</gene>
<proteinExistence type="predicted"/>
<dbReference type="PANTHER" id="PTHR31284">
    <property type="entry name" value="ACID PHOSPHATASE-LIKE PROTEIN"/>
    <property type="match status" value="1"/>
</dbReference>
<dbReference type="InterPro" id="IPR036412">
    <property type="entry name" value="HAD-like_sf"/>
</dbReference>
<name>A0A399RM87_9PROT</name>
<dbReference type="PANTHER" id="PTHR31284:SF10">
    <property type="entry name" value="ACID PHOSPHATASE-LIKE PROTEIN"/>
    <property type="match status" value="1"/>
</dbReference>
<evidence type="ECO:0000313" key="2">
    <source>
        <dbReference type="EMBL" id="RIJ32870.1"/>
    </source>
</evidence>
<dbReference type="OrthoDB" id="193314at2"/>
<keyword evidence="3" id="KW-1185">Reference proteome</keyword>
<evidence type="ECO:0000313" key="3">
    <source>
        <dbReference type="Proteomes" id="UP000266385"/>
    </source>
</evidence>
<dbReference type="InterPro" id="IPR023214">
    <property type="entry name" value="HAD_sf"/>
</dbReference>
<sequence length="233" mass="24879">MRIALSCLAFAAALTACTTTPPTPALSPGVDWVANSPGWAEEAEAVYAEAGAYVEAVAAAREPKSWAVILDVDETVLNNVEYQVRLETTGDTYTPESWHAWTAEKSAPPVPGVIDFIEKVNALDGHVALVTNRADSEQLWTEENLSDVGLTRHDDFRVLLTRARPDGPSDKTARFALVPSMLAVQGYPGVEVVAFVGDNEGDKPEDLSGAEFFCIDQGAMYGEPCAAVPGPGR</sequence>
<dbReference type="Gene3D" id="3.40.50.1000">
    <property type="entry name" value="HAD superfamily/HAD-like"/>
    <property type="match status" value="1"/>
</dbReference>
<comment type="caution">
    <text evidence="2">The sequence shown here is derived from an EMBL/GenBank/DDBJ whole genome shotgun (WGS) entry which is preliminary data.</text>
</comment>
<dbReference type="Pfam" id="PF03767">
    <property type="entry name" value="Acid_phosphat_B"/>
    <property type="match status" value="1"/>
</dbReference>
<evidence type="ECO:0008006" key="4">
    <source>
        <dbReference type="Google" id="ProtNLM"/>
    </source>
</evidence>
<keyword evidence="1" id="KW-0732">Signal</keyword>